<gene>
    <name evidence="10" type="ordered locus">Msil_0042</name>
</gene>
<keyword evidence="10" id="KW-0966">Cell projection</keyword>
<evidence type="ECO:0000256" key="1">
    <source>
        <dbReference type="ARBA" id="ARBA00004117"/>
    </source>
</evidence>
<dbReference type="SUPFAM" id="SSF117143">
    <property type="entry name" value="Flagellar hook protein flgE"/>
    <property type="match status" value="1"/>
</dbReference>
<comment type="subcellular location">
    <subcellularLocation>
        <location evidence="1 5">Bacterial flagellum basal body</location>
    </subcellularLocation>
</comment>
<evidence type="ECO:0000256" key="3">
    <source>
        <dbReference type="ARBA" id="ARBA00019015"/>
    </source>
</evidence>
<dbReference type="InterPro" id="IPR037058">
    <property type="entry name" value="Falgellar_hook_FlgE_sf"/>
</dbReference>
<dbReference type="EMBL" id="CP001280">
    <property type="protein sequence ID" value="ACK49025.1"/>
    <property type="molecule type" value="Genomic_DNA"/>
</dbReference>
<evidence type="ECO:0000313" key="10">
    <source>
        <dbReference type="EMBL" id="ACK49025.1"/>
    </source>
</evidence>
<evidence type="ECO:0000313" key="11">
    <source>
        <dbReference type="Proteomes" id="UP000002257"/>
    </source>
</evidence>
<comment type="function">
    <text evidence="5">A flexible structure which links the flagellar filament to the drive apparatus in the basal body.</text>
</comment>
<dbReference type="Gene3D" id="2.60.98.20">
    <property type="entry name" value="Flagellar hook protein FlgE"/>
    <property type="match status" value="1"/>
</dbReference>
<evidence type="ECO:0000259" key="6">
    <source>
        <dbReference type="Pfam" id="PF00460"/>
    </source>
</evidence>
<dbReference type="InterPro" id="IPR001444">
    <property type="entry name" value="Flag_bb_rod_N"/>
</dbReference>
<accession>B8EL30</accession>
<dbReference type="InterPro" id="IPR037925">
    <property type="entry name" value="FlgE/F/G-like"/>
</dbReference>
<dbReference type="Pfam" id="PF00460">
    <property type="entry name" value="Flg_bb_rod"/>
    <property type="match status" value="1"/>
</dbReference>
<dbReference type="OrthoDB" id="8372879at2"/>
<keyword evidence="11" id="KW-1185">Reference proteome</keyword>
<evidence type="ECO:0000256" key="4">
    <source>
        <dbReference type="ARBA" id="ARBA00023143"/>
    </source>
</evidence>
<dbReference type="Pfam" id="PF06429">
    <property type="entry name" value="Flg_bbr_C"/>
    <property type="match status" value="1"/>
</dbReference>
<dbReference type="PANTHER" id="PTHR30435:SF1">
    <property type="entry name" value="FLAGELLAR HOOK PROTEIN FLGE"/>
    <property type="match status" value="1"/>
</dbReference>
<dbReference type="InterPro" id="IPR011491">
    <property type="entry name" value="FlgE_D2"/>
</dbReference>
<dbReference type="PANTHER" id="PTHR30435">
    <property type="entry name" value="FLAGELLAR PROTEIN"/>
    <property type="match status" value="1"/>
</dbReference>
<feature type="domain" description="Flagellar hook protein FlgE D2" evidence="8">
    <location>
        <begin position="185"/>
        <end position="293"/>
    </location>
</feature>
<evidence type="ECO:0000256" key="5">
    <source>
        <dbReference type="RuleBase" id="RU362116"/>
    </source>
</evidence>
<dbReference type="InterPro" id="IPR053967">
    <property type="entry name" value="LlgE_F_G-like_D1"/>
</dbReference>
<dbReference type="Pfam" id="PF07559">
    <property type="entry name" value="FlgE_D2"/>
    <property type="match status" value="1"/>
</dbReference>
<dbReference type="STRING" id="395965.Msil_0042"/>
<dbReference type="KEGG" id="msl:Msil_0042"/>
<dbReference type="InterPro" id="IPR020013">
    <property type="entry name" value="Flagellar_FlgE/F/G"/>
</dbReference>
<reference evidence="10 11" key="1">
    <citation type="journal article" date="2010" name="J. Bacteriol.">
        <title>Complete genome sequence of the aerobic facultative methanotroph Methylocella silvestris BL2.</title>
        <authorList>
            <person name="Chen Y."/>
            <person name="Crombie A."/>
            <person name="Rahman M.T."/>
            <person name="Dedysh S.N."/>
            <person name="Liesack W."/>
            <person name="Stott M.B."/>
            <person name="Alam M."/>
            <person name="Theisen A.R."/>
            <person name="Murrell J.C."/>
            <person name="Dunfield P.F."/>
        </authorList>
    </citation>
    <scope>NUCLEOTIDE SEQUENCE [LARGE SCALE GENOMIC DNA]</scope>
    <source>
        <strain evidence="11">DSM 15510 / CIP 108128 / LMG 27833 / NCIMB 13906 / BL2</strain>
    </source>
</reference>
<dbReference type="GO" id="GO:0009424">
    <property type="term" value="C:bacterial-type flagellum hook"/>
    <property type="evidence" value="ECO:0007669"/>
    <property type="project" value="TreeGrafter"/>
</dbReference>
<feature type="domain" description="Flagellar basal body rod protein N-terminal" evidence="6">
    <location>
        <begin position="9"/>
        <end position="37"/>
    </location>
</feature>
<dbReference type="GO" id="GO:0071978">
    <property type="term" value="P:bacterial-type flagellum-dependent swarming motility"/>
    <property type="evidence" value="ECO:0007669"/>
    <property type="project" value="TreeGrafter"/>
</dbReference>
<dbReference type="GO" id="GO:0009425">
    <property type="term" value="C:bacterial-type flagellum basal body"/>
    <property type="evidence" value="ECO:0007669"/>
    <property type="project" value="UniProtKB-SubCell"/>
</dbReference>
<dbReference type="PROSITE" id="PS00588">
    <property type="entry name" value="FLAGELLA_BB_ROD"/>
    <property type="match status" value="1"/>
</dbReference>
<keyword evidence="4 5" id="KW-0975">Bacterial flagellum</keyword>
<organism evidence="10 11">
    <name type="scientific">Methylocella silvestris (strain DSM 15510 / CIP 108128 / LMG 27833 / NCIMB 13906 / BL2)</name>
    <dbReference type="NCBI Taxonomy" id="395965"/>
    <lineage>
        <taxon>Bacteria</taxon>
        <taxon>Pseudomonadati</taxon>
        <taxon>Pseudomonadota</taxon>
        <taxon>Alphaproteobacteria</taxon>
        <taxon>Hyphomicrobiales</taxon>
        <taxon>Beijerinckiaceae</taxon>
        <taxon>Methylocella</taxon>
    </lineage>
</organism>
<evidence type="ECO:0000259" key="9">
    <source>
        <dbReference type="Pfam" id="PF22692"/>
    </source>
</evidence>
<evidence type="ECO:0000259" key="7">
    <source>
        <dbReference type="Pfam" id="PF06429"/>
    </source>
</evidence>
<evidence type="ECO:0000256" key="2">
    <source>
        <dbReference type="ARBA" id="ARBA00009677"/>
    </source>
</evidence>
<dbReference type="InterPro" id="IPR010930">
    <property type="entry name" value="Flg_bb/hook_C_dom"/>
</dbReference>
<dbReference type="Proteomes" id="UP000002257">
    <property type="component" value="Chromosome"/>
</dbReference>
<comment type="similarity">
    <text evidence="2 5">Belongs to the flagella basal body rod proteins family.</text>
</comment>
<dbReference type="eggNOG" id="COG1749">
    <property type="taxonomic scope" value="Bacteria"/>
</dbReference>
<keyword evidence="10" id="KW-0969">Cilium</keyword>
<keyword evidence="10" id="KW-0282">Flagellum</keyword>
<feature type="domain" description="Flagellar hook protein FlgE/F/G-like D1" evidence="9">
    <location>
        <begin position="84"/>
        <end position="126"/>
    </location>
</feature>
<dbReference type="RefSeq" id="WP_012589095.1">
    <property type="nucleotide sequence ID" value="NC_011666.1"/>
</dbReference>
<feature type="domain" description="Flagellar basal-body/hook protein C-terminal" evidence="7">
    <location>
        <begin position="368"/>
        <end position="412"/>
    </location>
</feature>
<dbReference type="NCBIfam" id="TIGR03506">
    <property type="entry name" value="FlgEFG_subfam"/>
    <property type="match status" value="1"/>
</dbReference>
<proteinExistence type="inferred from homology"/>
<name>B8EL30_METSB</name>
<sequence>MSLFSALTASVSGMAAQANKLSTVSDNIANSDTTGYKQAMTEFENLISQAGTSSYNASGVATVVRYNISEHGNLKSTTSSTDLAIQGNGFFLVGDANGSVFLTRAGNFKPDATGNLVNAAGFTLLGYSASSGNSSSAGLSGLEPVNIFGDGLKAVPSTTGKLTANLNSNADIVTGSLPSANVAGSVYTSKTSLVTYDNLGNAVKLDVYYSKTGTNTWEASIYNAADAAPGGGFPYSGAALATQTLNFSASDGSLTGQSSISLSVPGGANVAIDLSGTTQLASAFEVSAATTNGNAPSAVQSVSISPDGTLSEVFVNGTQKAIFTIPLATVASVDNMTSLAGDVFSDNSLSGPILVGDPGLGGFGSIQSEKLESSTVDLASQLTDMIVAQRSYESNSKVFQTGSELLSTLNNMLK</sequence>
<dbReference type="AlphaFoldDB" id="B8EL30"/>
<dbReference type="HOGENOM" id="CLU_013687_2_3_5"/>
<dbReference type="GO" id="GO:0005829">
    <property type="term" value="C:cytosol"/>
    <property type="evidence" value="ECO:0007669"/>
    <property type="project" value="TreeGrafter"/>
</dbReference>
<evidence type="ECO:0000259" key="8">
    <source>
        <dbReference type="Pfam" id="PF07559"/>
    </source>
</evidence>
<dbReference type="Pfam" id="PF22692">
    <property type="entry name" value="LlgE_F_G_D1"/>
    <property type="match status" value="1"/>
</dbReference>
<dbReference type="InterPro" id="IPR019776">
    <property type="entry name" value="Flagellar_basal_body_rod_CS"/>
</dbReference>
<protein>
    <recommendedName>
        <fullName evidence="3 5">Flagellar hook protein FlgE</fullName>
    </recommendedName>
</protein>